<evidence type="ECO:0000313" key="2">
    <source>
        <dbReference type="EMBL" id="PWB04249.1"/>
    </source>
</evidence>
<keyword evidence="1" id="KW-0732">Signal</keyword>
<comment type="caution">
    <text evidence="2">The sequence shown here is derived from an EMBL/GenBank/DDBJ whole genome shotgun (WGS) entry which is preliminary data.</text>
</comment>
<keyword evidence="3" id="KW-1185">Reference proteome</keyword>
<organism evidence="2 3">
    <name type="scientific">Duncaniella muris</name>
    <dbReference type="NCBI Taxonomy" id="2094150"/>
    <lineage>
        <taxon>Bacteria</taxon>
        <taxon>Pseudomonadati</taxon>
        <taxon>Bacteroidota</taxon>
        <taxon>Bacteroidia</taxon>
        <taxon>Bacteroidales</taxon>
        <taxon>Muribaculaceae</taxon>
        <taxon>Duncaniella</taxon>
    </lineage>
</organism>
<evidence type="ECO:0000256" key="1">
    <source>
        <dbReference type="SAM" id="SignalP"/>
    </source>
</evidence>
<evidence type="ECO:0000313" key="3">
    <source>
        <dbReference type="Proteomes" id="UP000244905"/>
    </source>
</evidence>
<dbReference type="EMBL" id="PUEC01000002">
    <property type="protein sequence ID" value="PWB04249.1"/>
    <property type="molecule type" value="Genomic_DNA"/>
</dbReference>
<dbReference type="AlphaFoldDB" id="A0A2V1IME1"/>
<feature type="signal peptide" evidence="1">
    <location>
        <begin position="1"/>
        <end position="21"/>
    </location>
</feature>
<proteinExistence type="predicted"/>
<protein>
    <submittedName>
        <fullName evidence="2">DUF3316 domain-containing protein</fullName>
    </submittedName>
</protein>
<dbReference type="Proteomes" id="UP000244905">
    <property type="component" value="Unassembled WGS sequence"/>
</dbReference>
<gene>
    <name evidence="2" type="ORF">C5O23_01440</name>
</gene>
<accession>A0A2V1IME1</accession>
<name>A0A2V1IME1_9BACT</name>
<reference evidence="3" key="1">
    <citation type="submission" date="2018-02" db="EMBL/GenBank/DDBJ databases">
        <authorList>
            <person name="Clavel T."/>
            <person name="Strowig T."/>
        </authorList>
    </citation>
    <scope>NUCLEOTIDE SEQUENCE [LARGE SCALE GENOMIC DNA]</scope>
    <source>
        <strain evidence="3">DSM 103720</strain>
    </source>
</reference>
<dbReference type="GeneID" id="82525012"/>
<feature type="chain" id="PRO_5015924883" evidence="1">
    <location>
        <begin position="22"/>
        <end position="290"/>
    </location>
</feature>
<sequence>MKVRKALLSLASLLLCLPASGMRPVADADTAATVVRPVFAAYTLEYGSAHLTDTYLTPLRYEGWHAGFDYQRYQAMRFAPRDWTMRLHMNLSVDKTDNPARNASMWDIMLSADWGMMRRFRPLTGLTLAAGASTGIELGCLYNPRNGNNPASAKAALTVNLTGFASYSLRIWRLPVTFTYQPTLPVTGLFFSPDYGELYYEIYLGDHSGLTHCAWWGNYFRLDNQLSADLHFGSTNLRLGYHGTLFSSKVNHLVTNRFTHALSVGVSGEWMSVNPRKGLPRKVSMISALY</sequence>
<dbReference type="RefSeq" id="WP_107031173.1">
    <property type="nucleotide sequence ID" value="NZ_CAOLYA010000013.1"/>
</dbReference>